<evidence type="ECO:0000313" key="7">
    <source>
        <dbReference type="Proteomes" id="UP000237673"/>
    </source>
</evidence>
<dbReference type="SUPFAM" id="SSF141488">
    <property type="entry name" value="YdhA-like"/>
    <property type="match status" value="1"/>
</dbReference>
<evidence type="ECO:0000259" key="5">
    <source>
        <dbReference type="Pfam" id="PF09864"/>
    </source>
</evidence>
<dbReference type="PROSITE" id="PS51257">
    <property type="entry name" value="PROKAR_LIPOPROTEIN"/>
    <property type="match status" value="1"/>
</dbReference>
<evidence type="ECO:0000256" key="2">
    <source>
        <dbReference type="ARBA" id="ARBA00023136"/>
    </source>
</evidence>
<proteinExistence type="predicted"/>
<accession>A0ABN5HC25</accession>
<dbReference type="Pfam" id="PF09864">
    <property type="entry name" value="MliC"/>
    <property type="match status" value="1"/>
</dbReference>
<keyword evidence="2" id="KW-0472">Membrane</keyword>
<evidence type="ECO:0000313" key="6">
    <source>
        <dbReference type="EMBL" id="AUY25726.1"/>
    </source>
</evidence>
<gene>
    <name evidence="6" type="ORF">C2E16_12935</name>
</gene>
<reference evidence="6 7" key="1">
    <citation type="submission" date="2018-01" db="EMBL/GenBank/DDBJ databases">
        <title>Complete and assembled Genome of Pantoea calida DSM22759T.</title>
        <authorList>
            <person name="Stevens M.J.A."/>
            <person name="Zurfluh K."/>
            <person name="Stephan R."/>
        </authorList>
    </citation>
    <scope>NUCLEOTIDE SEQUENCE [LARGE SCALE GENOMIC DNA]</scope>
    <source>
        <strain evidence="6 7">DSM 22759</strain>
    </source>
</reference>
<evidence type="ECO:0000256" key="1">
    <source>
        <dbReference type="ARBA" id="ARBA00022729"/>
    </source>
</evidence>
<protein>
    <recommendedName>
        <fullName evidence="5">C-type lysozyme inhibitor domain-containing protein</fullName>
    </recommendedName>
</protein>
<sequence length="112" mass="12051">MYKRYFGVAIAAVMLTGCSSSITLPGGGKNETIHATYQCDDGQSLDVTYYNQEPNRLAVVKKGPQPTIVMANVIAGSGAKYVGNAYEWWTKGNSGTFTQLMGNKATECKSAR</sequence>
<keyword evidence="4" id="KW-0449">Lipoprotein</keyword>
<dbReference type="RefSeq" id="WP_084970447.1">
    <property type="nucleotide sequence ID" value="NZ_CP026378.1"/>
</dbReference>
<dbReference type="Proteomes" id="UP000237673">
    <property type="component" value="Chromosome"/>
</dbReference>
<dbReference type="EMBL" id="CP026378">
    <property type="protein sequence ID" value="AUY25726.1"/>
    <property type="molecule type" value="Genomic_DNA"/>
</dbReference>
<keyword evidence="7" id="KW-1185">Reference proteome</keyword>
<keyword evidence="3" id="KW-0564">Palmitate</keyword>
<dbReference type="InterPro" id="IPR036328">
    <property type="entry name" value="MliC_sf"/>
</dbReference>
<dbReference type="GeneID" id="84632035"/>
<evidence type="ECO:0000256" key="3">
    <source>
        <dbReference type="ARBA" id="ARBA00023139"/>
    </source>
</evidence>
<dbReference type="Gene3D" id="2.40.128.200">
    <property type="match status" value="1"/>
</dbReference>
<feature type="domain" description="C-type lysozyme inhibitor" evidence="5">
    <location>
        <begin position="37"/>
        <end position="104"/>
    </location>
</feature>
<organism evidence="6 7">
    <name type="scientific">Mixta calida</name>
    <dbReference type="NCBI Taxonomy" id="665913"/>
    <lineage>
        <taxon>Bacteria</taxon>
        <taxon>Pseudomonadati</taxon>
        <taxon>Pseudomonadota</taxon>
        <taxon>Gammaproteobacteria</taxon>
        <taxon>Enterobacterales</taxon>
        <taxon>Erwiniaceae</taxon>
        <taxon>Mixta</taxon>
    </lineage>
</organism>
<keyword evidence="1" id="KW-0732">Signal</keyword>
<dbReference type="InterPro" id="IPR018660">
    <property type="entry name" value="MliC"/>
</dbReference>
<name>A0ABN5HC25_9GAMM</name>
<evidence type="ECO:0000256" key="4">
    <source>
        <dbReference type="ARBA" id="ARBA00023288"/>
    </source>
</evidence>